<reference evidence="2 3" key="1">
    <citation type="submission" date="2024-06" db="EMBL/GenBank/DDBJ databases">
        <title>A chromosome-level genome assembly of beet webworm, Loxostege sticticalis.</title>
        <authorList>
            <person name="Zhang Y."/>
        </authorList>
    </citation>
    <scope>NUCLEOTIDE SEQUENCE [LARGE SCALE GENOMIC DNA]</scope>
    <source>
        <strain evidence="2">AQ028</strain>
        <tissue evidence="2">Male pupae</tissue>
    </source>
</reference>
<gene>
    <name evidence="2" type="ORF">ABMA28_010710</name>
</gene>
<dbReference type="Proteomes" id="UP001549921">
    <property type="component" value="Unassembled WGS sequence"/>
</dbReference>
<evidence type="ECO:0000313" key="3">
    <source>
        <dbReference type="Proteomes" id="UP001549921"/>
    </source>
</evidence>
<comment type="caution">
    <text evidence="2">The sequence shown here is derived from an EMBL/GenBank/DDBJ whole genome shotgun (WGS) entry which is preliminary data.</text>
</comment>
<protein>
    <submittedName>
        <fullName evidence="2">Uncharacterized protein</fullName>
    </submittedName>
</protein>
<name>A0ABD0SB89_LOXSC</name>
<feature type="compositionally biased region" description="Polar residues" evidence="1">
    <location>
        <begin position="357"/>
        <end position="383"/>
    </location>
</feature>
<feature type="compositionally biased region" description="Low complexity" evidence="1">
    <location>
        <begin position="334"/>
        <end position="356"/>
    </location>
</feature>
<feature type="region of interest" description="Disordered" evidence="1">
    <location>
        <begin position="284"/>
        <end position="389"/>
    </location>
</feature>
<dbReference type="AlphaFoldDB" id="A0ABD0SB89"/>
<evidence type="ECO:0000256" key="1">
    <source>
        <dbReference type="SAM" id="MobiDB-lite"/>
    </source>
</evidence>
<proteinExistence type="predicted"/>
<organism evidence="2 3">
    <name type="scientific">Loxostege sticticalis</name>
    <name type="common">Beet webworm moth</name>
    <dbReference type="NCBI Taxonomy" id="481309"/>
    <lineage>
        <taxon>Eukaryota</taxon>
        <taxon>Metazoa</taxon>
        <taxon>Ecdysozoa</taxon>
        <taxon>Arthropoda</taxon>
        <taxon>Hexapoda</taxon>
        <taxon>Insecta</taxon>
        <taxon>Pterygota</taxon>
        <taxon>Neoptera</taxon>
        <taxon>Endopterygota</taxon>
        <taxon>Lepidoptera</taxon>
        <taxon>Glossata</taxon>
        <taxon>Ditrysia</taxon>
        <taxon>Pyraloidea</taxon>
        <taxon>Crambidae</taxon>
        <taxon>Pyraustinae</taxon>
        <taxon>Loxostege</taxon>
    </lineage>
</organism>
<dbReference type="EMBL" id="JBEDNZ010000026">
    <property type="protein sequence ID" value="KAL0810593.1"/>
    <property type="molecule type" value="Genomic_DNA"/>
</dbReference>
<feature type="compositionally biased region" description="Low complexity" evidence="1">
    <location>
        <begin position="315"/>
        <end position="326"/>
    </location>
</feature>
<evidence type="ECO:0000313" key="2">
    <source>
        <dbReference type="EMBL" id="KAL0810593.1"/>
    </source>
</evidence>
<sequence length="389" mass="44635">MEEIFTEILEELKSVRTYLIKIGPSRREGKILETKSQEANDILVKYNKYLDIFKLNLDQYSREEITLINEICIKFIKLYTEICSLCSVVSATMAEDKFDLKIALSMLPIMNDIEENTKQLIESIEYYDSVLTQPECKSKLICFVLKSRLSQQAKLRMLPKYNTTEDLIKDMRRLLLPIKSYTALQTKLPTCRQNNRTVSDFGKELSEIFVNLTVSQAAGDTNKYEVLRPLNEGLAIKKFADGLRDRRLSTIIAARNFSSLTEAIQAAQDEEVQSSSAEMIGTYKSFNNRSTGQRGRRGQFRPQRSYTNGYRGRTSNNNRQNQSFQSPYQRGKYRGNNYRGNNFRGRGTFSRNRGSNFSAHSNVNTMSTETNVGATNNPNTESLSHFFRA</sequence>
<accession>A0ABD0SB89</accession>